<dbReference type="EMBL" id="JAILSO010000056">
    <property type="protein sequence ID" value="MDE1479341.1"/>
    <property type="molecule type" value="Genomic_DNA"/>
</dbReference>
<reference evidence="2" key="1">
    <citation type="submission" date="2021-08" db="EMBL/GenBank/DDBJ databases">
        <authorList>
            <person name="Papudeshi B."/>
            <person name="Bashey-Visser F."/>
        </authorList>
    </citation>
    <scope>NUCLEOTIDE SEQUENCE</scope>
    <source>
        <strain evidence="2">MC_266_E_2016</strain>
    </source>
</reference>
<evidence type="ECO:0000256" key="1">
    <source>
        <dbReference type="SAM" id="MobiDB-lite"/>
    </source>
</evidence>
<feature type="region of interest" description="Disordered" evidence="1">
    <location>
        <begin position="1"/>
        <end position="47"/>
    </location>
</feature>
<dbReference type="Proteomes" id="UP001222434">
    <property type="component" value="Unassembled WGS sequence"/>
</dbReference>
<evidence type="ECO:0000313" key="2">
    <source>
        <dbReference type="EMBL" id="MDE1479341.1"/>
    </source>
</evidence>
<comment type="caution">
    <text evidence="2">The sequence shown here is derived from an EMBL/GenBank/DDBJ whole genome shotgun (WGS) entry which is preliminary data.</text>
</comment>
<accession>A0AAJ1JAT0</accession>
<protein>
    <submittedName>
        <fullName evidence="2">Uncharacterized protein</fullName>
    </submittedName>
</protein>
<feature type="compositionally biased region" description="Pro residues" evidence="1">
    <location>
        <begin position="25"/>
        <end position="36"/>
    </location>
</feature>
<reference evidence="2" key="2">
    <citation type="journal article" date="2022" name="J. Evol. Biol.">
        <title>Pre- and post-association barriers to host switching in sympatric mutualists.</title>
        <authorList>
            <person name="Dinges Z.M."/>
            <person name="Phillips R.K."/>
            <person name="Lively C.M."/>
            <person name="Bashey F."/>
        </authorList>
    </citation>
    <scope>NUCLEOTIDE SEQUENCE</scope>
    <source>
        <strain evidence="2">MC_266_E_2016</strain>
    </source>
</reference>
<dbReference type="AlphaFoldDB" id="A0AAJ1JAT0"/>
<proteinExistence type="predicted"/>
<organism evidence="2 3">
    <name type="scientific">Xenorhabdus bovienii</name>
    <name type="common">Xenorhabdus nematophila subsp. bovienii</name>
    <dbReference type="NCBI Taxonomy" id="40576"/>
    <lineage>
        <taxon>Bacteria</taxon>
        <taxon>Pseudomonadati</taxon>
        <taxon>Pseudomonadota</taxon>
        <taxon>Gammaproteobacteria</taxon>
        <taxon>Enterobacterales</taxon>
        <taxon>Morganellaceae</taxon>
        <taxon>Xenorhabdus</taxon>
    </lineage>
</organism>
<gene>
    <name evidence="2" type="ORF">KKJ01_14150</name>
</gene>
<name>A0AAJ1JAT0_XENBV</name>
<sequence length="47" mass="5031">MSEKKAPLPRFIATDHMPPKMIRPNPQPSAPQPKAPQPSQGNNGGGK</sequence>
<evidence type="ECO:0000313" key="3">
    <source>
        <dbReference type="Proteomes" id="UP001222434"/>
    </source>
</evidence>
<dbReference type="RefSeq" id="WP_274712989.1">
    <property type="nucleotide sequence ID" value="NZ_JAILSO010000056.1"/>
</dbReference>